<organism evidence="1 2">
    <name type="scientific">Planktothrix serta PCC 8927</name>
    <dbReference type="NCBI Taxonomy" id="671068"/>
    <lineage>
        <taxon>Bacteria</taxon>
        <taxon>Bacillati</taxon>
        <taxon>Cyanobacteriota</taxon>
        <taxon>Cyanophyceae</taxon>
        <taxon>Oscillatoriophycideae</taxon>
        <taxon>Oscillatoriales</taxon>
        <taxon>Microcoleaceae</taxon>
        <taxon>Planktothrix</taxon>
    </lineage>
</organism>
<proteinExistence type="predicted"/>
<comment type="caution">
    <text evidence="1">The sequence shown here is derived from an EMBL/GenBank/DDBJ whole genome shotgun (WGS) entry which is preliminary data.</text>
</comment>
<dbReference type="Proteomes" id="UP000184550">
    <property type="component" value="Unassembled WGS sequence"/>
</dbReference>
<dbReference type="AlphaFoldDB" id="A0A7Z9DVN1"/>
<reference evidence="1" key="1">
    <citation type="submission" date="2019-10" db="EMBL/GenBank/DDBJ databases">
        <authorList>
            <consortium name="Genoscope - CEA"/>
            <person name="William W."/>
        </authorList>
    </citation>
    <scope>NUCLEOTIDE SEQUENCE [LARGE SCALE GENOMIC DNA]</scope>
    <source>
        <strain evidence="1">BBR_PRJEB10992</strain>
    </source>
</reference>
<evidence type="ECO:0000313" key="2">
    <source>
        <dbReference type="Proteomes" id="UP000184550"/>
    </source>
</evidence>
<dbReference type="OrthoDB" id="459394at2"/>
<evidence type="ECO:0008006" key="3">
    <source>
        <dbReference type="Google" id="ProtNLM"/>
    </source>
</evidence>
<dbReference type="InterPro" id="IPR025455">
    <property type="entry name" value="DUF4276"/>
</dbReference>
<dbReference type="RefSeq" id="WP_083618513.1">
    <property type="nucleotide sequence ID" value="NZ_LR734844.1"/>
</dbReference>
<dbReference type="Pfam" id="PF14103">
    <property type="entry name" value="DUF4276"/>
    <property type="match status" value="1"/>
</dbReference>
<accession>A0A7Z9DVN1</accession>
<keyword evidence="2" id="KW-1185">Reference proteome</keyword>
<protein>
    <recommendedName>
        <fullName evidence="3">DUF4276 family protein</fullName>
    </recommendedName>
</protein>
<dbReference type="EMBL" id="CZCU02000099">
    <property type="protein sequence ID" value="VXD13785.1"/>
    <property type="molecule type" value="Genomic_DNA"/>
</dbReference>
<evidence type="ECO:0000313" key="1">
    <source>
        <dbReference type="EMBL" id="VXD13785.1"/>
    </source>
</evidence>
<sequence>MVEIRIYVEGGGDGKESKAAFREGMSKFLKRLTGQQQQIKITCVVCGRRNAAHRNFTHDLTNYPDAINLLLVDSEGPVNTLTIDPNADPEEKDRVMGLIARQHLINRDGWDLSGIDENDIHLMVQVMESWLIADIDTLAKHYGQKFNRKAIPRNDNVEEISTADIESALNRATQITQKGRYHKIKHGPKILEKIDVSIVRKKAPYCDRLFRRITNIGG</sequence>
<name>A0A7Z9DVN1_9CYAN</name>
<gene>
    <name evidence="1" type="ORF">PL8927_270145</name>
</gene>